<dbReference type="InterPro" id="IPR001387">
    <property type="entry name" value="Cro/C1-type_HTH"/>
</dbReference>
<keyword evidence="1" id="KW-0238">DNA-binding</keyword>
<dbReference type="GO" id="GO:0003677">
    <property type="term" value="F:DNA binding"/>
    <property type="evidence" value="ECO:0007669"/>
    <property type="project" value="UniProtKB-KW"/>
</dbReference>
<organism evidence="3 4">
    <name type="scientific">Flavobacterium crocinum</name>
    <dbReference type="NCBI Taxonomy" id="2183896"/>
    <lineage>
        <taxon>Bacteria</taxon>
        <taxon>Pseudomonadati</taxon>
        <taxon>Bacteroidota</taxon>
        <taxon>Flavobacteriia</taxon>
        <taxon>Flavobacteriales</taxon>
        <taxon>Flavobacteriaceae</taxon>
        <taxon>Flavobacterium</taxon>
    </lineage>
</organism>
<dbReference type="PANTHER" id="PTHR46558:SF11">
    <property type="entry name" value="HTH-TYPE TRANSCRIPTIONAL REGULATOR XRE"/>
    <property type="match status" value="1"/>
</dbReference>
<evidence type="ECO:0000313" key="4">
    <source>
        <dbReference type="Proteomes" id="UP000245250"/>
    </source>
</evidence>
<dbReference type="InterPro" id="IPR010982">
    <property type="entry name" value="Lambda_DNA-bd_dom_sf"/>
</dbReference>
<dbReference type="KEGG" id="fcr:HYN56_16470"/>
<evidence type="ECO:0000313" key="3">
    <source>
        <dbReference type="EMBL" id="AWK05744.1"/>
    </source>
</evidence>
<sequence>MNIDVGIKLKKLRKSKGLSQEEIADYLDISQSAYARMESGENHSWASHILKISEIFKIEPKELLENENLNSEITLIEKLSNAILTQLSKKITEQYEERIKEQKKTIKELRKQLKKL</sequence>
<protein>
    <submittedName>
        <fullName evidence="3">XRE family transcriptional regulator</fullName>
    </submittedName>
</protein>
<evidence type="ECO:0000256" key="1">
    <source>
        <dbReference type="ARBA" id="ARBA00023125"/>
    </source>
</evidence>
<accession>A0A2S1YNR7</accession>
<dbReference type="SMART" id="SM00530">
    <property type="entry name" value="HTH_XRE"/>
    <property type="match status" value="1"/>
</dbReference>
<feature type="domain" description="HTH cro/C1-type" evidence="2">
    <location>
        <begin position="9"/>
        <end position="63"/>
    </location>
</feature>
<name>A0A2S1YNR7_9FLAO</name>
<dbReference type="SUPFAM" id="SSF47413">
    <property type="entry name" value="lambda repressor-like DNA-binding domains"/>
    <property type="match status" value="1"/>
</dbReference>
<proteinExistence type="predicted"/>
<gene>
    <name evidence="3" type="ORF">HYN56_16470</name>
</gene>
<dbReference type="Gene3D" id="1.10.260.40">
    <property type="entry name" value="lambda repressor-like DNA-binding domains"/>
    <property type="match status" value="1"/>
</dbReference>
<dbReference type="OrthoDB" id="7859381at2"/>
<dbReference type="Proteomes" id="UP000245250">
    <property type="component" value="Chromosome"/>
</dbReference>
<reference evidence="3 4" key="1">
    <citation type="submission" date="2018-05" db="EMBL/GenBank/DDBJ databases">
        <title>Genome sequencing of Flavobacterium sp. HYN0056.</title>
        <authorList>
            <person name="Yi H."/>
            <person name="Baek C."/>
        </authorList>
    </citation>
    <scope>NUCLEOTIDE SEQUENCE [LARGE SCALE GENOMIC DNA]</scope>
    <source>
        <strain evidence="3 4">HYN0056</strain>
    </source>
</reference>
<dbReference type="PROSITE" id="PS50943">
    <property type="entry name" value="HTH_CROC1"/>
    <property type="match status" value="1"/>
</dbReference>
<dbReference type="RefSeq" id="WP_109193179.1">
    <property type="nucleotide sequence ID" value="NZ_CP029255.1"/>
</dbReference>
<keyword evidence="4" id="KW-1185">Reference proteome</keyword>
<dbReference type="PANTHER" id="PTHR46558">
    <property type="entry name" value="TRACRIPTIONAL REGULATORY PROTEIN-RELATED-RELATED"/>
    <property type="match status" value="1"/>
</dbReference>
<dbReference type="Pfam" id="PF01381">
    <property type="entry name" value="HTH_3"/>
    <property type="match status" value="1"/>
</dbReference>
<dbReference type="EMBL" id="CP029255">
    <property type="protein sequence ID" value="AWK05744.1"/>
    <property type="molecule type" value="Genomic_DNA"/>
</dbReference>
<evidence type="ECO:0000259" key="2">
    <source>
        <dbReference type="PROSITE" id="PS50943"/>
    </source>
</evidence>
<dbReference type="CDD" id="cd00093">
    <property type="entry name" value="HTH_XRE"/>
    <property type="match status" value="1"/>
</dbReference>
<dbReference type="AlphaFoldDB" id="A0A2S1YNR7"/>